<name>A0ABD2A964_VESSQ</name>
<evidence type="ECO:0000313" key="1">
    <source>
        <dbReference type="EMBL" id="KAL2717167.1"/>
    </source>
</evidence>
<reference evidence="1 2" key="1">
    <citation type="journal article" date="2024" name="Ann. Entomol. Soc. Am.">
        <title>Genomic analyses of the southern and eastern yellowjacket wasps (Hymenoptera: Vespidae) reveal evolutionary signatures of social life.</title>
        <authorList>
            <person name="Catto M.A."/>
            <person name="Caine P.B."/>
            <person name="Orr S.E."/>
            <person name="Hunt B.G."/>
            <person name="Goodisman M.A.D."/>
        </authorList>
    </citation>
    <scope>NUCLEOTIDE SEQUENCE [LARGE SCALE GENOMIC DNA]</scope>
    <source>
        <strain evidence="1">233</strain>
        <tissue evidence="1">Head and thorax</tissue>
    </source>
</reference>
<accession>A0ABD2A964</accession>
<dbReference type="Proteomes" id="UP001607302">
    <property type="component" value="Unassembled WGS sequence"/>
</dbReference>
<proteinExistence type="predicted"/>
<comment type="caution">
    <text evidence="1">The sequence shown here is derived from an EMBL/GenBank/DDBJ whole genome shotgun (WGS) entry which is preliminary data.</text>
</comment>
<gene>
    <name evidence="1" type="ORF">V1478_012867</name>
</gene>
<keyword evidence="2" id="KW-1185">Reference proteome</keyword>
<dbReference type="AlphaFoldDB" id="A0ABD2A964"/>
<dbReference type="EMBL" id="JAUDFV010000153">
    <property type="protein sequence ID" value="KAL2717167.1"/>
    <property type="molecule type" value="Genomic_DNA"/>
</dbReference>
<organism evidence="1 2">
    <name type="scientific">Vespula squamosa</name>
    <name type="common">Southern yellow jacket</name>
    <name type="synonym">Wasp</name>
    <dbReference type="NCBI Taxonomy" id="30214"/>
    <lineage>
        <taxon>Eukaryota</taxon>
        <taxon>Metazoa</taxon>
        <taxon>Ecdysozoa</taxon>
        <taxon>Arthropoda</taxon>
        <taxon>Hexapoda</taxon>
        <taxon>Insecta</taxon>
        <taxon>Pterygota</taxon>
        <taxon>Neoptera</taxon>
        <taxon>Endopterygota</taxon>
        <taxon>Hymenoptera</taxon>
        <taxon>Apocrita</taxon>
        <taxon>Aculeata</taxon>
        <taxon>Vespoidea</taxon>
        <taxon>Vespidae</taxon>
        <taxon>Vespinae</taxon>
        <taxon>Vespula</taxon>
    </lineage>
</organism>
<protein>
    <submittedName>
        <fullName evidence="1">Uncharacterized protein</fullName>
    </submittedName>
</protein>
<evidence type="ECO:0000313" key="2">
    <source>
        <dbReference type="Proteomes" id="UP001607302"/>
    </source>
</evidence>
<sequence>MESIINKENHSKHNITTLRRQSLEVRSEDFHSNIVVWQCGMHHSNVWRRELFDIAFANKFSKSNNKKCFN</sequence>